<evidence type="ECO:0000313" key="12">
    <source>
        <dbReference type="EMBL" id="KAK0164817.1"/>
    </source>
</evidence>
<evidence type="ECO:0000256" key="3">
    <source>
        <dbReference type="ARBA" id="ARBA00022491"/>
    </source>
</evidence>
<evidence type="ECO:0000256" key="10">
    <source>
        <dbReference type="SAM" id="MobiDB-lite"/>
    </source>
</evidence>
<dbReference type="InterPro" id="IPR024811">
    <property type="entry name" value="ASX/ASX-like"/>
</dbReference>
<evidence type="ECO:0000256" key="2">
    <source>
        <dbReference type="ARBA" id="ARBA00006391"/>
    </source>
</evidence>
<keyword evidence="7" id="KW-0805">Transcription regulation</keyword>
<sequence>MDLEVETNKVDGAGETNPGCSGYSGMVHSKKVIKHALRQQVKRRRKNTTIASGNSRALPRIVVKPLAPPPIPPPPPPPPPLPSPNDSLSSVPNMQHSNSVEEPAATMREVLASLPGFSMKSSRRRSTKRLSAAAQLEAGLVDLESPASILASTSLRALLNRHTFQGLPPLYQRKLAQLLPAVDRQDAATSGLNNEFFARACLEWRKRLAEGEFTPENQQRLKMEAEKDKNKLDPWKLKHFEPIWGDKREPKLRLGLHCMSEPRTGGAVTRSSLRLRLESNQEHLTSELFCRSVTANTIEKVEDIDSTTRTNPPVPEIPSNIREMPCESLPTYENISQSPEMNNRLEEVDDTPPMVTIMTNGIPVEESDEHQDEPEVQESPVSQTEIHMEIMHTDVPEINQTEVETCHEVIIPSSPTERIIELDEQTTEILTPIVEEMAATTTVINNVSPTIVISSTELEQSKEIPNTVTAQIDCQSQDTCDTITELTMSLSHVSEIQVLQDAEDHFETQYETSQTDSNKIFEMSECENAAAVESITTHEPVKSEDLILEEHDVINVQINADNMNVNATDAEAITDAMEIDSETLQRIHELEVRGEMREAYEEISGCAEEIIYPILEGMEMGSNGSEDTDTQGITDQSEDVREQPDMSESNEDEELRDANNYVCSEMLECNWPVDTTVTNNNTNIDSNSGQDDLQVPWPLVAAALDGSVAANITVTTQDECNDTSTTTDSTTSTSPQIQVQQQQPQQQQQQQQTQFVNEPTAESVNCISLPVVPGTPFQSDAMTISAPATSCLLKNIQTSPSPPIIAFPPLQSIRFVPTRFHTSQNTTQTAALSATSALPTRIPTQQHNQATPHQVNIARTSEDIVQLATAQNNLPRTNATTNNIGIRNSQSQTQQHVQAAVGVTAQTHSQNTIVVQHQTPIPVAQSRQIVTSMQTQQFSSTNVNARSARSTGQGSYRGSRNSNKEQGGGRSRSSTKEPPGAVNLERSYQICQAVIQSSPNRDQLKAHLKPPPSLLARVDGAFTTSKSGGRTITTVKSQKSHQTVQQHQKQSQNKAQTVMLRQVFATTRQPTPVEVTENNNASMAQLSSNGTGNFGQYILVQRTGVSDGAPRASSAPPLPPQIAGIGVGVHLVRGRPASAGEGSHQAVTLKARGMSDGRGGGGAEPGAPGVIMGCDPPPPCECSIRGAMVICRQCGAFCHDDCIGPQRICATCLIR</sequence>
<dbReference type="PANTHER" id="PTHR13578">
    <property type="entry name" value="ADDITIONAL SEX COMBS LIKE PROTEIN ASXL"/>
    <property type="match status" value="1"/>
</dbReference>
<feature type="compositionally biased region" description="Pro residues" evidence="10">
    <location>
        <begin position="66"/>
        <end position="83"/>
    </location>
</feature>
<dbReference type="GO" id="GO:0003677">
    <property type="term" value="F:DNA binding"/>
    <property type="evidence" value="ECO:0007669"/>
    <property type="project" value="InterPro"/>
</dbReference>
<dbReference type="Pfam" id="PF13922">
    <property type="entry name" value="PHD_3"/>
    <property type="match status" value="1"/>
</dbReference>
<proteinExistence type="inferred from homology"/>
<dbReference type="Pfam" id="PF13919">
    <property type="entry name" value="ASXH"/>
    <property type="match status" value="1"/>
</dbReference>
<feature type="compositionally biased region" description="Polar residues" evidence="10">
    <location>
        <begin position="935"/>
        <end position="965"/>
    </location>
</feature>
<evidence type="ECO:0000256" key="4">
    <source>
        <dbReference type="ARBA" id="ARBA00022723"/>
    </source>
</evidence>
<reference evidence="12" key="2">
    <citation type="submission" date="2023-03" db="EMBL/GenBank/DDBJ databases">
        <authorList>
            <person name="Inwood S.N."/>
            <person name="Skelly J.G."/>
            <person name="Guhlin J."/>
            <person name="Harrop T.W.R."/>
            <person name="Goldson S.G."/>
            <person name="Dearden P.K."/>
        </authorList>
    </citation>
    <scope>NUCLEOTIDE SEQUENCE</scope>
    <source>
        <strain evidence="12">Irish</strain>
        <tissue evidence="12">Whole body</tissue>
    </source>
</reference>
<evidence type="ECO:0000256" key="9">
    <source>
        <dbReference type="ARBA" id="ARBA00023242"/>
    </source>
</evidence>
<keyword evidence="8" id="KW-0804">Transcription</keyword>
<reference evidence="12" key="1">
    <citation type="journal article" date="2023" name="bioRxiv">
        <title>Scaffold-level genome assemblies of two parasitoid biocontrol wasps reveal the parthenogenesis mechanism and an associated novel virus.</title>
        <authorList>
            <person name="Inwood S."/>
            <person name="Skelly J."/>
            <person name="Guhlin J."/>
            <person name="Harrop T."/>
            <person name="Goldson S."/>
            <person name="Dearden P."/>
        </authorList>
    </citation>
    <scope>NUCLEOTIDE SEQUENCE</scope>
    <source>
        <strain evidence="12">Irish</strain>
        <tissue evidence="12">Whole body</tissue>
    </source>
</reference>
<dbReference type="InterPro" id="IPR028020">
    <property type="entry name" value="ASX_DEUBAD_dom"/>
</dbReference>
<dbReference type="Proteomes" id="UP001168990">
    <property type="component" value="Unassembled WGS sequence"/>
</dbReference>
<keyword evidence="5" id="KW-0863">Zinc-finger</keyword>
<keyword evidence="4" id="KW-0479">Metal-binding</keyword>
<dbReference type="GO" id="GO:0008270">
    <property type="term" value="F:zinc ion binding"/>
    <property type="evidence" value="ECO:0007669"/>
    <property type="project" value="UniProtKB-KW"/>
</dbReference>
<feature type="region of interest" description="Disordered" evidence="10">
    <location>
        <begin position="935"/>
        <end position="982"/>
    </location>
</feature>
<accession>A0AA39KKL5</accession>
<keyword evidence="13" id="KW-1185">Reference proteome</keyword>
<comment type="similarity">
    <text evidence="2">Belongs to the Asx family.</text>
</comment>
<feature type="region of interest" description="Disordered" evidence="10">
    <location>
        <begin position="619"/>
        <end position="655"/>
    </location>
</feature>
<feature type="domain" description="DEUBAD" evidence="11">
    <location>
        <begin position="146"/>
        <end position="249"/>
    </location>
</feature>
<gene>
    <name evidence="12" type="ORF">PV328_003391</name>
</gene>
<feature type="compositionally biased region" description="Polar residues" evidence="10">
    <location>
        <begin position="622"/>
        <end position="635"/>
    </location>
</feature>
<comment type="subcellular location">
    <subcellularLocation>
        <location evidence="1">Nucleus</location>
    </subcellularLocation>
</comment>
<evidence type="ECO:0000256" key="7">
    <source>
        <dbReference type="ARBA" id="ARBA00023015"/>
    </source>
</evidence>
<dbReference type="PANTHER" id="PTHR13578:SF20">
    <property type="entry name" value="POLYCOMB PROTEIN ASX"/>
    <property type="match status" value="1"/>
</dbReference>
<dbReference type="EMBL" id="JAQQBS010001422">
    <property type="protein sequence ID" value="KAK0164817.1"/>
    <property type="molecule type" value="Genomic_DNA"/>
</dbReference>
<evidence type="ECO:0000256" key="8">
    <source>
        <dbReference type="ARBA" id="ARBA00023163"/>
    </source>
</evidence>
<protein>
    <recommendedName>
        <fullName evidence="11">DEUBAD domain-containing protein</fullName>
    </recommendedName>
</protein>
<keyword evidence="6" id="KW-0862">Zinc</keyword>
<feature type="region of interest" description="Disordered" evidence="10">
    <location>
        <begin position="1"/>
        <end position="25"/>
    </location>
</feature>
<dbReference type="InterPro" id="IPR044867">
    <property type="entry name" value="DEUBAD_dom"/>
</dbReference>
<dbReference type="InterPro" id="IPR026905">
    <property type="entry name" value="ASX-like_PHD"/>
</dbReference>
<dbReference type="AlphaFoldDB" id="A0AA39KKL5"/>
<dbReference type="GO" id="GO:0045944">
    <property type="term" value="P:positive regulation of transcription by RNA polymerase II"/>
    <property type="evidence" value="ECO:0007669"/>
    <property type="project" value="TreeGrafter"/>
</dbReference>
<name>A0AA39KKL5_9HYME</name>
<keyword evidence="9" id="KW-0539">Nucleus</keyword>
<feature type="compositionally biased region" description="Low complexity" evidence="10">
    <location>
        <begin position="722"/>
        <end position="754"/>
    </location>
</feature>
<evidence type="ECO:0000259" key="11">
    <source>
        <dbReference type="PROSITE" id="PS51916"/>
    </source>
</evidence>
<feature type="region of interest" description="Disordered" evidence="10">
    <location>
        <begin position="719"/>
        <end position="757"/>
    </location>
</feature>
<keyword evidence="3" id="KW-0678">Repressor</keyword>
<organism evidence="12 13">
    <name type="scientific">Microctonus aethiopoides</name>
    <dbReference type="NCBI Taxonomy" id="144406"/>
    <lineage>
        <taxon>Eukaryota</taxon>
        <taxon>Metazoa</taxon>
        <taxon>Ecdysozoa</taxon>
        <taxon>Arthropoda</taxon>
        <taxon>Hexapoda</taxon>
        <taxon>Insecta</taxon>
        <taxon>Pterygota</taxon>
        <taxon>Neoptera</taxon>
        <taxon>Endopterygota</taxon>
        <taxon>Hymenoptera</taxon>
        <taxon>Apocrita</taxon>
        <taxon>Ichneumonoidea</taxon>
        <taxon>Braconidae</taxon>
        <taxon>Euphorinae</taxon>
        <taxon>Microctonus</taxon>
    </lineage>
</organism>
<dbReference type="GO" id="GO:0035517">
    <property type="term" value="C:PR-DUB complex"/>
    <property type="evidence" value="ECO:0007669"/>
    <property type="project" value="TreeGrafter"/>
</dbReference>
<dbReference type="PROSITE" id="PS51916">
    <property type="entry name" value="DEUBAD"/>
    <property type="match status" value="1"/>
</dbReference>
<comment type="caution">
    <text evidence="12">The sequence shown here is derived from an EMBL/GenBank/DDBJ whole genome shotgun (WGS) entry which is preliminary data.</text>
</comment>
<evidence type="ECO:0000256" key="6">
    <source>
        <dbReference type="ARBA" id="ARBA00022833"/>
    </source>
</evidence>
<evidence type="ECO:0000313" key="13">
    <source>
        <dbReference type="Proteomes" id="UP001168990"/>
    </source>
</evidence>
<feature type="region of interest" description="Disordered" evidence="10">
    <location>
        <begin position="39"/>
        <end position="100"/>
    </location>
</feature>
<evidence type="ECO:0000256" key="5">
    <source>
        <dbReference type="ARBA" id="ARBA00022771"/>
    </source>
</evidence>
<dbReference type="GO" id="GO:0009887">
    <property type="term" value="P:animal organ morphogenesis"/>
    <property type="evidence" value="ECO:0007669"/>
    <property type="project" value="TreeGrafter"/>
</dbReference>
<dbReference type="GO" id="GO:0003682">
    <property type="term" value="F:chromatin binding"/>
    <property type="evidence" value="ECO:0007669"/>
    <property type="project" value="TreeGrafter"/>
</dbReference>
<evidence type="ECO:0000256" key="1">
    <source>
        <dbReference type="ARBA" id="ARBA00004123"/>
    </source>
</evidence>